<keyword evidence="3 13" id="KW-0813">Transport</keyword>
<evidence type="ECO:0000256" key="4">
    <source>
        <dbReference type="ARBA" id="ARBA00022660"/>
    </source>
</evidence>
<gene>
    <name evidence="17" type="primary">cox2</name>
</gene>
<dbReference type="AlphaFoldDB" id="A0A1D8D5H3"/>
<dbReference type="GO" id="GO:0004129">
    <property type="term" value="F:cytochrome-c oxidase activity"/>
    <property type="evidence" value="ECO:0007669"/>
    <property type="project" value="UniProtKB-EC"/>
</dbReference>
<evidence type="ECO:0000256" key="5">
    <source>
        <dbReference type="ARBA" id="ARBA00022692"/>
    </source>
</evidence>
<evidence type="ECO:0000313" key="17">
    <source>
        <dbReference type="EMBL" id="AOS85554.1"/>
    </source>
</evidence>
<keyword evidence="13 17" id="KW-0496">Mitochondrion</keyword>
<dbReference type="PRINTS" id="PR01166">
    <property type="entry name" value="CYCOXIDASEII"/>
</dbReference>
<keyword evidence="11 13" id="KW-0472">Membrane</keyword>
<dbReference type="NCBIfam" id="TIGR02866">
    <property type="entry name" value="CoxB"/>
    <property type="match status" value="1"/>
</dbReference>
<evidence type="ECO:0000256" key="3">
    <source>
        <dbReference type="ARBA" id="ARBA00022448"/>
    </source>
</evidence>
<feature type="transmembrane region" description="Helical" evidence="14">
    <location>
        <begin position="108"/>
        <end position="131"/>
    </location>
</feature>
<geneLocation type="mitochondrion" evidence="17"/>
<dbReference type="InterPro" id="IPR011759">
    <property type="entry name" value="Cyt_c_oxidase_su2_TM_dom"/>
</dbReference>
<evidence type="ECO:0000259" key="16">
    <source>
        <dbReference type="PROSITE" id="PS50999"/>
    </source>
</evidence>
<evidence type="ECO:0000256" key="6">
    <source>
        <dbReference type="ARBA" id="ARBA00022723"/>
    </source>
</evidence>
<comment type="similarity">
    <text evidence="2 13">Belongs to the cytochrome c oxidase subunit 2 family.</text>
</comment>
<evidence type="ECO:0000256" key="10">
    <source>
        <dbReference type="ARBA" id="ARBA00023008"/>
    </source>
</evidence>
<keyword evidence="4 13" id="KW-0679">Respiratory chain</keyword>
<comment type="cofactor">
    <cofactor evidence="13">
        <name>Cu cation</name>
        <dbReference type="ChEBI" id="CHEBI:23378"/>
    </cofactor>
    <text evidence="13">Binds a copper A center.</text>
</comment>
<evidence type="ECO:0000256" key="8">
    <source>
        <dbReference type="ARBA" id="ARBA00022982"/>
    </source>
</evidence>
<dbReference type="InterPro" id="IPR014222">
    <property type="entry name" value="Cyt_c_oxidase_su2"/>
</dbReference>
<comment type="function">
    <text evidence="13">Component of the cytochrome c oxidase, the last enzyme in the mitochondrial electron transport chain which drives oxidative phosphorylation. The respiratory chain contains 3 multisubunit complexes succinate dehydrogenase (complex II, CII), ubiquinol-cytochrome c oxidoreductase (cytochrome b-c1 complex, complex III, CIII) and cytochrome c oxidase (complex IV, CIV), that cooperate to transfer electrons derived from NADH and succinate to molecular oxygen, creating an electrochemical gradient over the inner membrane that drives transmembrane transport and the ATP synthase. Cytochrome c oxidase is the component of the respiratory chain that catalyzes the reduction of oxygen to water. Electrons originating from reduced cytochrome c in the intermembrane space (IMS) are transferred via the dinuclear copper A center (CU(A)) of subunit 2 and heme A of subunit 1 to the active site in subunit 1, a binuclear center (BNC) formed by heme A3 and copper B (CU(B)). The BNC reduces molecular oxygen to 2 water molecules using 4 electrons from cytochrome c in the IMS and 4 protons from the mitochondrial matrix.</text>
</comment>
<evidence type="ECO:0000256" key="14">
    <source>
        <dbReference type="SAM" id="Phobius"/>
    </source>
</evidence>
<dbReference type="Gene3D" id="1.10.287.90">
    <property type="match status" value="1"/>
</dbReference>
<evidence type="ECO:0000256" key="2">
    <source>
        <dbReference type="ARBA" id="ARBA00007866"/>
    </source>
</evidence>
<dbReference type="GO" id="GO:0005743">
    <property type="term" value="C:mitochondrial inner membrane"/>
    <property type="evidence" value="ECO:0007669"/>
    <property type="project" value="UniProtKB-SubCell"/>
</dbReference>
<feature type="domain" description="Cytochrome oxidase subunit II transmembrane region profile" evidence="16">
    <location>
        <begin position="29"/>
        <end position="135"/>
    </location>
</feature>
<dbReference type="InterPro" id="IPR001505">
    <property type="entry name" value="Copper_CuA"/>
</dbReference>
<dbReference type="Pfam" id="PF00116">
    <property type="entry name" value="COX2"/>
    <property type="match status" value="1"/>
</dbReference>
<comment type="subcellular location">
    <subcellularLocation>
        <location evidence="1">Membrane</location>
        <topology evidence="1">Multi-pass membrane protein</topology>
    </subcellularLocation>
    <subcellularLocation>
        <location evidence="13">Mitochondrion inner membrane</location>
        <topology evidence="13">Multi-pass membrane protein</topology>
    </subcellularLocation>
</comment>
<evidence type="ECO:0000256" key="11">
    <source>
        <dbReference type="ARBA" id="ARBA00023136"/>
    </source>
</evidence>
<dbReference type="SUPFAM" id="SSF49503">
    <property type="entry name" value="Cupredoxins"/>
    <property type="match status" value="1"/>
</dbReference>
<protein>
    <recommendedName>
        <fullName evidence="13">Cytochrome c oxidase subunit 2</fullName>
    </recommendedName>
</protein>
<dbReference type="GO" id="GO:0016491">
    <property type="term" value="F:oxidoreductase activity"/>
    <property type="evidence" value="ECO:0007669"/>
    <property type="project" value="InterPro"/>
</dbReference>
<dbReference type="InterPro" id="IPR002429">
    <property type="entry name" value="CcO_II-like_C"/>
</dbReference>
<dbReference type="PROSITE" id="PS00078">
    <property type="entry name" value="COX2"/>
    <property type="match status" value="1"/>
</dbReference>
<feature type="transmembrane region" description="Helical" evidence="14">
    <location>
        <begin position="55"/>
        <end position="74"/>
    </location>
</feature>
<keyword evidence="13" id="KW-0999">Mitochondrion inner membrane</keyword>
<keyword evidence="6 13" id="KW-0479">Metal-binding</keyword>
<reference evidence="17" key="1">
    <citation type="submission" date="2016-07" db="EMBL/GenBank/DDBJ databases">
        <title>Evolution of an obligate endosymbiont from a free-living kinetoplastid protist.</title>
        <authorList>
            <person name="Tanifuji G."/>
            <person name="Curtis B.A."/>
            <person name="Cenci U."/>
            <person name="David V."/>
            <person name="Dean S."/>
            <person name="Fiala I."/>
            <person name="Flegontov P."/>
            <person name="Kelly S."/>
            <person name="Johnson-MacKinnon J."/>
            <person name="Moog D."/>
            <person name="Nakayama T."/>
            <person name="Onodera N.T."/>
            <person name="Inagaki Y."/>
            <person name="Hashimoto T."/>
            <person name="Gull K."/>
            <person name="Lukes J."/>
            <person name="Archibald J.M."/>
        </authorList>
    </citation>
    <scope>NUCLEOTIDE SEQUENCE</scope>
</reference>
<dbReference type="Gene3D" id="2.60.40.420">
    <property type="entry name" value="Cupredoxins - blue copper proteins"/>
    <property type="match status" value="1"/>
</dbReference>
<dbReference type="RefSeq" id="YP_009308416.1">
    <property type="nucleotide sequence ID" value="NC_031417.1"/>
</dbReference>
<keyword evidence="7" id="KW-1278">Translocase</keyword>
<dbReference type="PROSITE" id="PS50999">
    <property type="entry name" value="COX2_TM"/>
    <property type="match status" value="1"/>
</dbReference>
<organism evidence="17">
    <name type="scientific">Paramoeba pemaquidensis</name>
    <dbReference type="NCBI Taxonomy" id="180228"/>
    <lineage>
        <taxon>Eukaryota</taxon>
        <taxon>Amoebozoa</taxon>
        <taxon>Discosea</taxon>
        <taxon>Flabellinia</taxon>
        <taxon>Dactylopodida</taxon>
        <taxon>Paramoebidae</taxon>
        <taxon>Paramoeba</taxon>
    </lineage>
</organism>
<keyword evidence="10 13" id="KW-0186">Copper</keyword>
<evidence type="ECO:0000256" key="9">
    <source>
        <dbReference type="ARBA" id="ARBA00022989"/>
    </source>
</evidence>
<feature type="domain" description="Cytochrome oxidase subunit II copper A binding" evidence="15">
    <location>
        <begin position="136"/>
        <end position="292"/>
    </location>
</feature>
<evidence type="ECO:0000256" key="13">
    <source>
        <dbReference type="RuleBase" id="RU000457"/>
    </source>
</evidence>
<dbReference type="SUPFAM" id="SSF81464">
    <property type="entry name" value="Cytochrome c oxidase subunit II-like, transmembrane region"/>
    <property type="match status" value="1"/>
</dbReference>
<dbReference type="InterPro" id="IPR045187">
    <property type="entry name" value="CcO_II"/>
</dbReference>
<dbReference type="PROSITE" id="PS50857">
    <property type="entry name" value="COX2_CUA"/>
    <property type="match status" value="1"/>
</dbReference>
<dbReference type="Pfam" id="PF02790">
    <property type="entry name" value="COX2_TM"/>
    <property type="match status" value="1"/>
</dbReference>
<evidence type="ECO:0000256" key="12">
    <source>
        <dbReference type="ARBA" id="ARBA00049512"/>
    </source>
</evidence>
<dbReference type="InterPro" id="IPR008972">
    <property type="entry name" value="Cupredoxin"/>
</dbReference>
<keyword evidence="9 14" id="KW-1133">Transmembrane helix</keyword>
<dbReference type="GeneID" id="29292416"/>
<evidence type="ECO:0000259" key="15">
    <source>
        <dbReference type="PROSITE" id="PS50857"/>
    </source>
</evidence>
<keyword evidence="8 13" id="KW-0249">Electron transport</keyword>
<evidence type="ECO:0000256" key="1">
    <source>
        <dbReference type="ARBA" id="ARBA00004141"/>
    </source>
</evidence>
<dbReference type="PANTHER" id="PTHR22888:SF9">
    <property type="entry name" value="CYTOCHROME C OXIDASE SUBUNIT 2"/>
    <property type="match status" value="1"/>
</dbReference>
<keyword evidence="5 13" id="KW-0812">Transmembrane</keyword>
<comment type="catalytic activity">
    <reaction evidence="12">
        <text>4 Fe(II)-[cytochrome c] + O2 + 8 H(+)(in) = 4 Fe(III)-[cytochrome c] + 2 H2O + 4 H(+)(out)</text>
        <dbReference type="Rhea" id="RHEA:11436"/>
        <dbReference type="Rhea" id="RHEA-COMP:10350"/>
        <dbReference type="Rhea" id="RHEA-COMP:14399"/>
        <dbReference type="ChEBI" id="CHEBI:15377"/>
        <dbReference type="ChEBI" id="CHEBI:15378"/>
        <dbReference type="ChEBI" id="CHEBI:15379"/>
        <dbReference type="ChEBI" id="CHEBI:29033"/>
        <dbReference type="ChEBI" id="CHEBI:29034"/>
        <dbReference type="EC" id="7.1.1.9"/>
    </reaction>
    <physiologicalReaction direction="left-to-right" evidence="12">
        <dbReference type="Rhea" id="RHEA:11437"/>
    </physiologicalReaction>
</comment>
<name>A0A1D8D5H3_9EUKA</name>
<dbReference type="GO" id="GO:0005507">
    <property type="term" value="F:copper ion binding"/>
    <property type="evidence" value="ECO:0007669"/>
    <property type="project" value="InterPro"/>
</dbReference>
<dbReference type="GO" id="GO:0042773">
    <property type="term" value="P:ATP synthesis coupled electron transport"/>
    <property type="evidence" value="ECO:0007669"/>
    <property type="project" value="TreeGrafter"/>
</dbReference>
<dbReference type="PANTHER" id="PTHR22888">
    <property type="entry name" value="CYTOCHROME C OXIDASE, SUBUNIT II"/>
    <property type="match status" value="1"/>
</dbReference>
<dbReference type="InterPro" id="IPR036257">
    <property type="entry name" value="Cyt_c_oxidase_su2_TM_sf"/>
</dbReference>
<proteinExistence type="inferred from homology"/>
<accession>A0A1D8D5H3</accession>
<evidence type="ECO:0000256" key="7">
    <source>
        <dbReference type="ARBA" id="ARBA00022967"/>
    </source>
</evidence>
<dbReference type="EMBL" id="KX611830">
    <property type="protein sequence ID" value="AOS85554.1"/>
    <property type="molecule type" value="Genomic_DNA"/>
</dbReference>
<sequence length="379" mass="44023">MFRFSLDFHDLQNPLTRLITGDNPVFNYYQADWGTYFFKPASPIMYGIMELHDFIMVYLVFIVFFVTFMLTIILKESTISEDDELNKFYKVRSLYNVKFNHHTALETIWILIPSIILLTIAIPSFIILYAMDIIPSHDFSIKVIGHQWYWSYEYIMKNTFLFNTELSGDTDRSFKEYDTLYRYSFDSYMIPSDELKAHQTRLLDTTNPLVIPVAKYASLTVTASDVIHSFAVPTLGIKIDAVPGRLNTVSLYIMELGHYYGQCSELCGVNHGFMPIEIYCVDMVGFSIYKAALASKIVTKDIDVSEIDAYTKWTLLKLRSDYINECIEIARFSKTKCNVNKYLYFKQSLDVKFLEKVIAASVVYDTLNDEKNMVNKIEE</sequence>